<feature type="signal peptide" evidence="1">
    <location>
        <begin position="1"/>
        <end position="19"/>
    </location>
</feature>
<dbReference type="AlphaFoldDB" id="A0A6I2MLK7"/>
<protein>
    <submittedName>
        <fullName evidence="2">Type 1 periplasmic binding fold superfamily protein</fullName>
    </submittedName>
</protein>
<accession>A0A6I2MLK7</accession>
<reference evidence="2 3" key="1">
    <citation type="submission" date="2019-11" db="EMBL/GenBank/DDBJ databases">
        <title>Maribacter lutea sp. nov., a marine bacterium isolated from intertidal sand.</title>
        <authorList>
            <person name="Liu A."/>
        </authorList>
    </citation>
    <scope>NUCLEOTIDE SEQUENCE [LARGE SCALE GENOMIC DNA]</scope>
    <source>
        <strain evidence="2 3">RZ05</strain>
    </source>
</reference>
<gene>
    <name evidence="2" type="ORF">GJ691_06995</name>
</gene>
<feature type="chain" id="PRO_5026137383" evidence="1">
    <location>
        <begin position="20"/>
        <end position="184"/>
    </location>
</feature>
<dbReference type="RefSeq" id="WP_154365225.1">
    <property type="nucleotide sequence ID" value="NZ_WKJH01000004.1"/>
</dbReference>
<dbReference type="EMBL" id="WKJH01000004">
    <property type="protein sequence ID" value="MRX63912.1"/>
    <property type="molecule type" value="Genomic_DNA"/>
</dbReference>
<evidence type="ECO:0000256" key="1">
    <source>
        <dbReference type="SAM" id="SignalP"/>
    </source>
</evidence>
<evidence type="ECO:0000313" key="2">
    <source>
        <dbReference type="EMBL" id="MRX63912.1"/>
    </source>
</evidence>
<evidence type="ECO:0000313" key="3">
    <source>
        <dbReference type="Proteomes" id="UP000443153"/>
    </source>
</evidence>
<comment type="caution">
    <text evidence="2">The sequence shown here is derived from an EMBL/GenBank/DDBJ whole genome shotgun (WGS) entry which is preliminary data.</text>
</comment>
<organism evidence="2 3">
    <name type="scientific">Maribacter luteus</name>
    <dbReference type="NCBI Taxonomy" id="2594478"/>
    <lineage>
        <taxon>Bacteria</taxon>
        <taxon>Pseudomonadati</taxon>
        <taxon>Bacteroidota</taxon>
        <taxon>Flavobacteriia</taxon>
        <taxon>Flavobacteriales</taxon>
        <taxon>Flavobacteriaceae</taxon>
        <taxon>Maribacter</taxon>
    </lineage>
</organism>
<dbReference type="PROSITE" id="PS51257">
    <property type="entry name" value="PROKAR_LIPOPROTEIN"/>
    <property type="match status" value="1"/>
</dbReference>
<keyword evidence="1" id="KW-0732">Signal</keyword>
<sequence>MKTTIKLLSMLAFAGIVLASCSDDDDPEEVNEEETITTMTVSLTPDAGGTAIILKSEDSDGDGPNDPEITVSGNLVANSTYSGSVTFSNVTEDPVEDITEEVEEENTEHQLVYVHTGAISEVYNFDTDDDGNDLGLSFDLDTGDAGEAALQVVLRHEPTKPNDGSLSGVGGSTDFSASFAITVE</sequence>
<proteinExistence type="predicted"/>
<dbReference type="OrthoDB" id="713689at2"/>
<name>A0A6I2MLK7_9FLAO</name>
<dbReference type="Proteomes" id="UP000443153">
    <property type="component" value="Unassembled WGS sequence"/>
</dbReference>
<keyword evidence="3" id="KW-1185">Reference proteome</keyword>